<dbReference type="AlphaFoldDB" id="A0A9X1QHJ1"/>
<dbReference type="Pfam" id="PF02167">
    <property type="entry name" value="Cytochrom_C1"/>
    <property type="match status" value="1"/>
</dbReference>
<dbReference type="EMBL" id="JAKFGM010000001">
    <property type="protein sequence ID" value="MCF2513823.1"/>
    <property type="molecule type" value="Genomic_DNA"/>
</dbReference>
<dbReference type="InterPro" id="IPR036909">
    <property type="entry name" value="Cyt_c-like_dom_sf"/>
</dbReference>
<dbReference type="RefSeq" id="WP_235066317.1">
    <property type="nucleotide sequence ID" value="NZ_JAKFGM010000001.1"/>
</dbReference>
<name>A0A9X1QHJ1_9SPHN</name>
<evidence type="ECO:0000256" key="7">
    <source>
        <dbReference type="ARBA" id="ARBA00023004"/>
    </source>
</evidence>
<evidence type="ECO:0000256" key="9">
    <source>
        <dbReference type="PIRSR" id="PIRSR602326-1"/>
    </source>
</evidence>
<dbReference type="InterPro" id="IPR009056">
    <property type="entry name" value="Cyt_c-like_dom"/>
</dbReference>
<comment type="caution">
    <text evidence="13">The sequence shown here is derived from an EMBL/GenBank/DDBJ whole genome shotgun (WGS) entry which is preliminary data.</text>
</comment>
<organism evidence="13 14">
    <name type="scientific">Sphingomonas cremea</name>
    <dbReference type="NCBI Taxonomy" id="2904799"/>
    <lineage>
        <taxon>Bacteria</taxon>
        <taxon>Pseudomonadati</taxon>
        <taxon>Pseudomonadota</taxon>
        <taxon>Alphaproteobacteria</taxon>
        <taxon>Sphingomonadales</taxon>
        <taxon>Sphingomonadaceae</taxon>
        <taxon>Sphingomonas</taxon>
    </lineage>
</organism>
<evidence type="ECO:0000256" key="4">
    <source>
        <dbReference type="ARBA" id="ARBA00022692"/>
    </source>
</evidence>
<dbReference type="PANTHER" id="PTHR10266">
    <property type="entry name" value="CYTOCHROME C1"/>
    <property type="match status" value="1"/>
</dbReference>
<evidence type="ECO:0000256" key="2">
    <source>
        <dbReference type="ARBA" id="ARBA00016165"/>
    </source>
</evidence>
<dbReference type="PRINTS" id="PR00603">
    <property type="entry name" value="CYTOCHROMEC1"/>
</dbReference>
<evidence type="ECO:0000256" key="8">
    <source>
        <dbReference type="ARBA" id="ARBA00023136"/>
    </source>
</evidence>
<feature type="transmembrane region" description="Helical" evidence="11">
    <location>
        <begin position="253"/>
        <end position="272"/>
    </location>
</feature>
<sequence length="308" mass="33886">MIRWIARLIGFAFVVVLLWALGSNLKAYFQSPPPATAEHEFHKEPKELHLASNGPFGRFDKQQLQRGFQVYKEVCSGCHSLNRVAFRDLHALGYNEAEVKAIANQWPTEVASINPETGEPATRKAIPSDYFPSPYANETAGRAANNNALPPDLSLMAKAREGGAAYIYSLLTGYQNQPAALLKEFPTAKTPAGLHYNPYFANLNLAMPQPLTSEGQVTYAPGNPKPTVDQMAKDVAAFLVWTAEPNLQGRHKAGWPVILFLIVATILAYLSYRNIWAEAKRKVAPVGPMDPANKAKRTRASKKAGIDE</sequence>
<evidence type="ECO:0000256" key="6">
    <source>
        <dbReference type="ARBA" id="ARBA00022989"/>
    </source>
</evidence>
<dbReference type="SUPFAM" id="SSF46626">
    <property type="entry name" value="Cytochrome c"/>
    <property type="match status" value="1"/>
</dbReference>
<dbReference type="Gene3D" id="1.20.5.100">
    <property type="entry name" value="Cytochrome c1, transmembrane anchor, C-terminal"/>
    <property type="match status" value="1"/>
</dbReference>
<evidence type="ECO:0000256" key="3">
    <source>
        <dbReference type="ARBA" id="ARBA00022617"/>
    </source>
</evidence>
<proteinExistence type="predicted"/>
<dbReference type="InterPro" id="IPR002326">
    <property type="entry name" value="Cyt_c1"/>
</dbReference>
<dbReference type="PANTHER" id="PTHR10266:SF3">
    <property type="entry name" value="CYTOCHROME C1, HEME PROTEIN, MITOCHONDRIAL"/>
    <property type="match status" value="1"/>
</dbReference>
<evidence type="ECO:0000256" key="1">
    <source>
        <dbReference type="ARBA" id="ARBA00004370"/>
    </source>
</evidence>
<feature type="binding site" description="covalent" evidence="9">
    <location>
        <position position="75"/>
    </location>
    <ligand>
        <name>heme c</name>
        <dbReference type="ChEBI" id="CHEBI:61717"/>
    </ligand>
</feature>
<dbReference type="GO" id="GO:0046872">
    <property type="term" value="F:metal ion binding"/>
    <property type="evidence" value="ECO:0007669"/>
    <property type="project" value="UniProtKB-KW"/>
</dbReference>
<feature type="region of interest" description="Disordered" evidence="10">
    <location>
        <begin position="286"/>
        <end position="308"/>
    </location>
</feature>
<evidence type="ECO:0000259" key="12">
    <source>
        <dbReference type="PROSITE" id="PS51007"/>
    </source>
</evidence>
<feature type="domain" description="Cytochrome c" evidence="12">
    <location>
        <begin position="62"/>
        <end position="243"/>
    </location>
</feature>
<keyword evidence="14" id="KW-1185">Reference proteome</keyword>
<dbReference type="PROSITE" id="PS51007">
    <property type="entry name" value="CYTC"/>
    <property type="match status" value="1"/>
</dbReference>
<feature type="binding site" description="covalent" evidence="9">
    <location>
        <position position="79"/>
    </location>
    <ligand>
        <name>heme c</name>
        <dbReference type="ChEBI" id="CHEBI:61717"/>
    </ligand>
</feature>
<keyword evidence="4 11" id="KW-0812">Transmembrane</keyword>
<feature type="binding site" description="covalent" evidence="9">
    <location>
        <position position="78"/>
    </location>
    <ligand>
        <name>heme c</name>
        <dbReference type="ChEBI" id="CHEBI:61717"/>
    </ligand>
</feature>
<comment type="cofactor">
    <cofactor evidence="9">
        <name>heme c</name>
        <dbReference type="ChEBI" id="CHEBI:61717"/>
    </cofactor>
    <text evidence="9">Binds 1 heme c group covalently per subunit.</text>
</comment>
<keyword evidence="3 9" id="KW-0349">Heme</keyword>
<dbReference type="GO" id="GO:0009055">
    <property type="term" value="F:electron transfer activity"/>
    <property type="evidence" value="ECO:0007669"/>
    <property type="project" value="InterPro"/>
</dbReference>
<evidence type="ECO:0000256" key="5">
    <source>
        <dbReference type="ARBA" id="ARBA00022723"/>
    </source>
</evidence>
<evidence type="ECO:0000256" key="11">
    <source>
        <dbReference type="SAM" id="Phobius"/>
    </source>
</evidence>
<evidence type="ECO:0000313" key="14">
    <source>
        <dbReference type="Proteomes" id="UP001139410"/>
    </source>
</evidence>
<keyword evidence="6 11" id="KW-1133">Transmembrane helix</keyword>
<keyword evidence="5 9" id="KW-0479">Metal-binding</keyword>
<evidence type="ECO:0000313" key="13">
    <source>
        <dbReference type="EMBL" id="MCF2513823.1"/>
    </source>
</evidence>
<reference evidence="13" key="1">
    <citation type="submission" date="2022-01" db="EMBL/GenBank/DDBJ databases">
        <authorList>
            <person name="Jo J.-H."/>
            <person name="Im W.-T."/>
        </authorList>
    </citation>
    <scope>NUCLEOTIDE SEQUENCE</scope>
    <source>
        <strain evidence="13">G124</strain>
    </source>
</reference>
<dbReference type="Gene3D" id="1.10.760.10">
    <property type="entry name" value="Cytochrome c-like domain"/>
    <property type="match status" value="1"/>
</dbReference>
<protein>
    <recommendedName>
        <fullName evidence="2">Cytochrome c1</fullName>
    </recommendedName>
</protein>
<dbReference type="GO" id="GO:0016020">
    <property type="term" value="C:membrane"/>
    <property type="evidence" value="ECO:0007669"/>
    <property type="project" value="UniProtKB-SubCell"/>
</dbReference>
<comment type="subcellular location">
    <subcellularLocation>
        <location evidence="1">Membrane</location>
    </subcellularLocation>
</comment>
<keyword evidence="8 11" id="KW-0472">Membrane</keyword>
<dbReference type="Proteomes" id="UP001139410">
    <property type="component" value="Unassembled WGS sequence"/>
</dbReference>
<accession>A0A9X1QHJ1</accession>
<dbReference type="GO" id="GO:0020037">
    <property type="term" value="F:heme binding"/>
    <property type="evidence" value="ECO:0007669"/>
    <property type="project" value="InterPro"/>
</dbReference>
<feature type="binding site" description="covalent" evidence="9">
    <location>
        <position position="207"/>
    </location>
    <ligand>
        <name>heme c</name>
        <dbReference type="ChEBI" id="CHEBI:61717"/>
    </ligand>
</feature>
<gene>
    <name evidence="13" type="ORF">LVY65_01900</name>
</gene>
<evidence type="ECO:0000256" key="10">
    <source>
        <dbReference type="SAM" id="MobiDB-lite"/>
    </source>
</evidence>
<keyword evidence="7 9" id="KW-0408">Iron</keyword>